<dbReference type="InterPro" id="IPR001978">
    <property type="entry name" value="Troponin"/>
</dbReference>
<proteinExistence type="inferred from homology"/>
<dbReference type="AlphaFoldDB" id="A0A085M8D0"/>
<sequence>CFCIACRCLTKSDIYSNGQPLFLSHEHVTFNMSRFFEEEGVHTVGNYTDEDGDGDFCDIPERQYRDVGGPQVEDDEEEEARRKREERERKKAEVRKRLEEAGRAKKAKKGFLTPERKKKLRQLLMKKAAEDLKQQQLLKEQERQRILEERILPLPNVDTINNQSELEKIASEFLKKISELEELKYDLEYSVRQKDFEINELTIQVNDLRGKFVKPTLKKVSKYDNKFKKIAEKKKEDKIDFRANLKIVKKDVTEELKKEKEEKPPEWAAQVSKKGDRLLNRPSDSFHKKPPEQFNFRENLRQVKTDKWNLDALKIDKKEVQLLKRRRLKLTAKNRSLLRHNINVNMINSVSFTVTAQNFLTSRSTLLSAKLLNFLVILKSSFVPLHYLTAYYIFPFAFPLLVSIGIDSPYFHGGGQSFVFQPTLSSFLPMHRFAKLEMTTKQQVDYRSQLKSVQVNKYAVDVEKEGSEPEWAKK</sequence>
<gene>
    <name evidence="3" type="ORF">M513_05582</name>
</gene>
<protein>
    <recommendedName>
        <fullName evidence="5">Troponin</fullName>
    </recommendedName>
</protein>
<evidence type="ECO:0000256" key="2">
    <source>
        <dbReference type="SAM" id="MobiDB-lite"/>
    </source>
</evidence>
<feature type="compositionally biased region" description="Basic and acidic residues" evidence="2">
    <location>
        <begin position="79"/>
        <end position="91"/>
    </location>
</feature>
<name>A0A085M8D0_9BILA</name>
<dbReference type="SUPFAM" id="SSF90250">
    <property type="entry name" value="Troponin coil-coiled subunits"/>
    <property type="match status" value="1"/>
</dbReference>
<reference evidence="3 4" key="1">
    <citation type="journal article" date="2014" name="Nat. Genet.">
        <title>Genome and transcriptome of the porcine whipworm Trichuris suis.</title>
        <authorList>
            <person name="Jex A.R."/>
            <person name="Nejsum P."/>
            <person name="Schwarz E.M."/>
            <person name="Hu L."/>
            <person name="Young N.D."/>
            <person name="Hall R.S."/>
            <person name="Korhonen P.K."/>
            <person name="Liao S."/>
            <person name="Thamsborg S."/>
            <person name="Xia J."/>
            <person name="Xu P."/>
            <person name="Wang S."/>
            <person name="Scheerlinck J.P."/>
            <person name="Hofmann A."/>
            <person name="Sternberg P.W."/>
            <person name="Wang J."/>
            <person name="Gasser R.B."/>
        </authorList>
    </citation>
    <scope>NUCLEOTIDE SEQUENCE [LARGE SCALE GENOMIC DNA]</scope>
    <source>
        <strain evidence="3">DCEP-RM93M</strain>
    </source>
</reference>
<dbReference type="GO" id="GO:0005861">
    <property type="term" value="C:troponin complex"/>
    <property type="evidence" value="ECO:0007669"/>
    <property type="project" value="InterPro"/>
</dbReference>
<dbReference type="InterPro" id="IPR050875">
    <property type="entry name" value="Troponin_I"/>
</dbReference>
<dbReference type="PANTHER" id="PTHR13738:SF1">
    <property type="entry name" value="TROPONIN I"/>
    <property type="match status" value="1"/>
</dbReference>
<accession>A0A085M8D0</accession>
<evidence type="ECO:0000256" key="1">
    <source>
        <dbReference type="ARBA" id="ARBA00009930"/>
    </source>
</evidence>
<dbReference type="GO" id="GO:0006936">
    <property type="term" value="P:muscle contraction"/>
    <property type="evidence" value="ECO:0007669"/>
    <property type="project" value="TreeGrafter"/>
</dbReference>
<evidence type="ECO:0000313" key="4">
    <source>
        <dbReference type="Proteomes" id="UP000030764"/>
    </source>
</evidence>
<dbReference type="Proteomes" id="UP000030764">
    <property type="component" value="Unassembled WGS sequence"/>
</dbReference>
<evidence type="ECO:0008006" key="5">
    <source>
        <dbReference type="Google" id="ProtNLM"/>
    </source>
</evidence>
<organism evidence="3 4">
    <name type="scientific">Trichuris suis</name>
    <name type="common">pig whipworm</name>
    <dbReference type="NCBI Taxonomy" id="68888"/>
    <lineage>
        <taxon>Eukaryota</taxon>
        <taxon>Metazoa</taxon>
        <taxon>Ecdysozoa</taxon>
        <taxon>Nematoda</taxon>
        <taxon>Enoplea</taxon>
        <taxon>Dorylaimia</taxon>
        <taxon>Trichinellida</taxon>
        <taxon>Trichuridae</taxon>
        <taxon>Trichuris</taxon>
    </lineage>
</organism>
<feature type="region of interest" description="Disordered" evidence="2">
    <location>
        <begin position="65"/>
        <end position="91"/>
    </location>
</feature>
<evidence type="ECO:0000313" key="3">
    <source>
        <dbReference type="EMBL" id="KFD53476.1"/>
    </source>
</evidence>
<dbReference type="Pfam" id="PF00992">
    <property type="entry name" value="Troponin"/>
    <property type="match status" value="1"/>
</dbReference>
<dbReference type="InterPro" id="IPR038077">
    <property type="entry name" value="Troponin_sf"/>
</dbReference>
<dbReference type="PANTHER" id="PTHR13738">
    <property type="entry name" value="TROPONIN I"/>
    <property type="match status" value="1"/>
</dbReference>
<dbReference type="EMBL" id="KL363216">
    <property type="protein sequence ID" value="KFD53476.1"/>
    <property type="molecule type" value="Genomic_DNA"/>
</dbReference>
<dbReference type="Gene3D" id="1.20.5.350">
    <property type="match status" value="1"/>
</dbReference>
<comment type="similarity">
    <text evidence="1">Belongs to the troponin I family.</text>
</comment>
<feature type="non-terminal residue" evidence="3">
    <location>
        <position position="1"/>
    </location>
</feature>
<keyword evidence="4" id="KW-1185">Reference proteome</keyword>